<evidence type="ECO:0000313" key="2">
    <source>
        <dbReference type="EMBL" id="ACO61599.1"/>
    </source>
</evidence>
<evidence type="ECO:0000259" key="1">
    <source>
        <dbReference type="Pfam" id="PF00107"/>
    </source>
</evidence>
<dbReference type="PANTHER" id="PTHR11695:SF648">
    <property type="entry name" value="ZINC-BINDING OXIDOREDUCTASE"/>
    <property type="match status" value="1"/>
</dbReference>
<dbReference type="SUPFAM" id="SSF51735">
    <property type="entry name" value="NAD(P)-binding Rossmann-fold domains"/>
    <property type="match status" value="1"/>
</dbReference>
<dbReference type="KEGG" id="mis:MICPUN_107851"/>
<dbReference type="OrthoDB" id="48317at2759"/>
<dbReference type="Gene3D" id="3.90.180.10">
    <property type="entry name" value="Medium-chain alcohol dehydrogenases, catalytic domain"/>
    <property type="match status" value="1"/>
</dbReference>
<accession>C1E0Q8</accession>
<dbReference type="CDD" id="cd08267">
    <property type="entry name" value="MDR1"/>
    <property type="match status" value="1"/>
</dbReference>
<sequence>MRGSFADLVAVPSSQLATKPPSLTHAEAAALVLPGLTVVQALRQHGFGPGTRVLVLGASGGVGHLAVQVASARGAQLVVGVCSGRNVEFVKSMGADDVLDYEALEPPDDDEAGVAPDPLVEALREVLRKHGGRPFDLVLDTVSSHDARDRAHAYKSRIRSNPALLDDSPNAADKHNYVTIGGRTGGWITAGVKRVTGVNLFKRGKELFWINFNQCAPDLRTLRALAEGEGSNGGVRAVKPAIERTVPLTDEGVREAFRALHGRRVRGKLAIEL</sequence>
<gene>
    <name evidence="2" type="ORF">MICPUN_107851</name>
</gene>
<dbReference type="Gene3D" id="3.40.50.720">
    <property type="entry name" value="NAD(P)-binding Rossmann-like Domain"/>
    <property type="match status" value="1"/>
</dbReference>
<reference evidence="2 3" key="1">
    <citation type="journal article" date="2009" name="Science">
        <title>Green evolution and dynamic adaptations revealed by genomes of the marine picoeukaryotes Micromonas.</title>
        <authorList>
            <person name="Worden A.Z."/>
            <person name="Lee J.H."/>
            <person name="Mock T."/>
            <person name="Rouze P."/>
            <person name="Simmons M.P."/>
            <person name="Aerts A.L."/>
            <person name="Allen A.E."/>
            <person name="Cuvelier M.L."/>
            <person name="Derelle E."/>
            <person name="Everett M.V."/>
            <person name="Foulon E."/>
            <person name="Grimwood J."/>
            <person name="Gundlach H."/>
            <person name="Henrissat B."/>
            <person name="Napoli C."/>
            <person name="McDonald S.M."/>
            <person name="Parker M.S."/>
            <person name="Rombauts S."/>
            <person name="Salamov A."/>
            <person name="Von Dassow P."/>
            <person name="Badger J.H."/>
            <person name="Coutinho P.M."/>
            <person name="Demir E."/>
            <person name="Dubchak I."/>
            <person name="Gentemann C."/>
            <person name="Eikrem W."/>
            <person name="Gready J.E."/>
            <person name="John U."/>
            <person name="Lanier W."/>
            <person name="Lindquist E.A."/>
            <person name="Lucas S."/>
            <person name="Mayer K.F."/>
            <person name="Moreau H."/>
            <person name="Not F."/>
            <person name="Otillar R."/>
            <person name="Panaud O."/>
            <person name="Pangilinan J."/>
            <person name="Paulsen I."/>
            <person name="Piegu B."/>
            <person name="Poliakov A."/>
            <person name="Robbens S."/>
            <person name="Schmutz J."/>
            <person name="Toulza E."/>
            <person name="Wyss T."/>
            <person name="Zelensky A."/>
            <person name="Zhou K."/>
            <person name="Armbrust E.V."/>
            <person name="Bhattacharya D."/>
            <person name="Goodenough U.W."/>
            <person name="Van de Peer Y."/>
            <person name="Grigoriev I.V."/>
        </authorList>
    </citation>
    <scope>NUCLEOTIDE SEQUENCE [LARGE SCALE GENOMIC DNA]</scope>
    <source>
        <strain evidence="3">RCC299 / NOUM17</strain>
    </source>
</reference>
<dbReference type="Pfam" id="PF00107">
    <property type="entry name" value="ADH_zinc_N"/>
    <property type="match status" value="1"/>
</dbReference>
<dbReference type="STRING" id="296587.C1E0Q8"/>
<dbReference type="Proteomes" id="UP000002009">
    <property type="component" value="Chromosome 3"/>
</dbReference>
<dbReference type="PANTHER" id="PTHR11695">
    <property type="entry name" value="ALCOHOL DEHYDROGENASE RELATED"/>
    <property type="match status" value="1"/>
</dbReference>
<dbReference type="InParanoid" id="C1E0Q8"/>
<evidence type="ECO:0000313" key="3">
    <source>
        <dbReference type="Proteomes" id="UP000002009"/>
    </source>
</evidence>
<dbReference type="InterPro" id="IPR050700">
    <property type="entry name" value="YIM1/Zinc_Alcohol_DH_Fams"/>
</dbReference>
<dbReference type="RefSeq" id="XP_002500341.1">
    <property type="nucleotide sequence ID" value="XM_002500295.1"/>
</dbReference>
<dbReference type="eggNOG" id="KOG1198">
    <property type="taxonomic scope" value="Eukaryota"/>
</dbReference>
<name>C1E0Q8_MICCC</name>
<dbReference type="InterPro" id="IPR036291">
    <property type="entry name" value="NAD(P)-bd_dom_sf"/>
</dbReference>
<keyword evidence="3" id="KW-1185">Reference proteome</keyword>
<organism evidence="2 3">
    <name type="scientific">Micromonas commoda (strain RCC299 / NOUM17 / CCMP2709)</name>
    <name type="common">Picoplanktonic green alga</name>
    <dbReference type="NCBI Taxonomy" id="296587"/>
    <lineage>
        <taxon>Eukaryota</taxon>
        <taxon>Viridiplantae</taxon>
        <taxon>Chlorophyta</taxon>
        <taxon>Mamiellophyceae</taxon>
        <taxon>Mamiellales</taxon>
        <taxon>Mamiellaceae</taxon>
        <taxon>Micromonas</taxon>
    </lineage>
</organism>
<proteinExistence type="predicted"/>
<dbReference type="OMA" id="PNCANDL"/>
<dbReference type="AlphaFoldDB" id="C1E0Q8"/>
<dbReference type="GeneID" id="8241976"/>
<dbReference type="InterPro" id="IPR013149">
    <property type="entry name" value="ADH-like_C"/>
</dbReference>
<feature type="domain" description="Alcohol dehydrogenase-like C-terminal" evidence="1">
    <location>
        <begin position="61"/>
        <end position="151"/>
    </location>
</feature>
<dbReference type="EMBL" id="CP001324">
    <property type="protein sequence ID" value="ACO61599.1"/>
    <property type="molecule type" value="Genomic_DNA"/>
</dbReference>
<protein>
    <recommendedName>
        <fullName evidence="1">Alcohol dehydrogenase-like C-terminal domain-containing protein</fullName>
    </recommendedName>
</protein>